<feature type="signal peptide" evidence="1">
    <location>
        <begin position="1"/>
        <end position="24"/>
    </location>
</feature>
<evidence type="ECO:0000313" key="3">
    <source>
        <dbReference type="Proteomes" id="UP000197596"/>
    </source>
</evidence>
<name>A0A246WLE5_9BURK</name>
<dbReference type="RefSeq" id="WP_088752442.1">
    <property type="nucleotide sequence ID" value="NZ_NJGU01000013.1"/>
</dbReference>
<dbReference type="Proteomes" id="UP000197596">
    <property type="component" value="Unassembled WGS sequence"/>
</dbReference>
<organism evidence="2 3">
    <name type="scientific">Herbaspirillum robiniae</name>
    <dbReference type="NCBI Taxonomy" id="2014887"/>
    <lineage>
        <taxon>Bacteria</taxon>
        <taxon>Pseudomonadati</taxon>
        <taxon>Pseudomonadota</taxon>
        <taxon>Betaproteobacteria</taxon>
        <taxon>Burkholderiales</taxon>
        <taxon>Oxalobacteraceae</taxon>
        <taxon>Herbaspirillum</taxon>
    </lineage>
</organism>
<gene>
    <name evidence="2" type="ORF">CEJ42_21200</name>
</gene>
<dbReference type="AlphaFoldDB" id="A0A246WLE5"/>
<evidence type="ECO:0000256" key="1">
    <source>
        <dbReference type="SAM" id="SignalP"/>
    </source>
</evidence>
<sequence length="106" mass="11434">MKKNTLAVSFLALAAALGASFAHAAEEDVSQADPARWYKADDAPKERYQNLVKEANAAYGEALLACKGMRGKEAKGCKGEAGAAKKEDMERAKRIYKDYQETSSAS</sequence>
<accession>A0A246WLE5</accession>
<protein>
    <submittedName>
        <fullName evidence="2">Uncharacterized protein</fullName>
    </submittedName>
</protein>
<feature type="chain" id="PRO_5012467745" evidence="1">
    <location>
        <begin position="25"/>
        <end position="106"/>
    </location>
</feature>
<comment type="caution">
    <text evidence="2">The sequence shown here is derived from an EMBL/GenBank/DDBJ whole genome shotgun (WGS) entry which is preliminary data.</text>
</comment>
<evidence type="ECO:0000313" key="2">
    <source>
        <dbReference type="EMBL" id="OWY27140.1"/>
    </source>
</evidence>
<reference evidence="2 3" key="1">
    <citation type="submission" date="2017-06" db="EMBL/GenBank/DDBJ databases">
        <title>Herbaspirillum phytohormonus sp. nov., isolated from the root nodule of Robinia pseudoacacia in lead-zinc mine.</title>
        <authorList>
            <person name="Fan M."/>
            <person name="Lin Y."/>
        </authorList>
    </citation>
    <scope>NUCLEOTIDE SEQUENCE [LARGE SCALE GENOMIC DNA]</scope>
    <source>
        <strain evidence="2 3">HZ10</strain>
    </source>
</reference>
<keyword evidence="1" id="KW-0732">Signal</keyword>
<proteinExistence type="predicted"/>
<dbReference type="EMBL" id="NJGU01000013">
    <property type="protein sequence ID" value="OWY27140.1"/>
    <property type="molecule type" value="Genomic_DNA"/>
</dbReference>